<gene>
    <name evidence="1" type="ORF">FIBSPDRAFT_571881</name>
</gene>
<sequence>MCSRQYQLPQHLYLQLSLATRSSLARVYSLVHPSETLACCDITEAQCSDDGVFDILCFIVVPQRSICKWLSPGLGICSGIVQENRHAVLSTNVSGPSSVVLRVGGLDDSPGALHQEGPV</sequence>
<dbReference type="Proteomes" id="UP000076532">
    <property type="component" value="Unassembled WGS sequence"/>
</dbReference>
<dbReference type="AlphaFoldDB" id="A0A166HLD2"/>
<keyword evidence="2" id="KW-1185">Reference proteome</keyword>
<proteinExistence type="predicted"/>
<organism evidence="1 2">
    <name type="scientific">Athelia psychrophila</name>
    <dbReference type="NCBI Taxonomy" id="1759441"/>
    <lineage>
        <taxon>Eukaryota</taxon>
        <taxon>Fungi</taxon>
        <taxon>Dikarya</taxon>
        <taxon>Basidiomycota</taxon>
        <taxon>Agaricomycotina</taxon>
        <taxon>Agaricomycetes</taxon>
        <taxon>Agaricomycetidae</taxon>
        <taxon>Atheliales</taxon>
        <taxon>Atheliaceae</taxon>
        <taxon>Athelia</taxon>
    </lineage>
</organism>
<reference evidence="1 2" key="1">
    <citation type="journal article" date="2016" name="Mol. Biol. Evol.">
        <title>Comparative Genomics of Early-Diverging Mushroom-Forming Fungi Provides Insights into the Origins of Lignocellulose Decay Capabilities.</title>
        <authorList>
            <person name="Nagy L.G."/>
            <person name="Riley R."/>
            <person name="Tritt A."/>
            <person name="Adam C."/>
            <person name="Daum C."/>
            <person name="Floudas D."/>
            <person name="Sun H."/>
            <person name="Yadav J.S."/>
            <person name="Pangilinan J."/>
            <person name="Larsson K.H."/>
            <person name="Matsuura K."/>
            <person name="Barry K."/>
            <person name="Labutti K."/>
            <person name="Kuo R."/>
            <person name="Ohm R.A."/>
            <person name="Bhattacharya S.S."/>
            <person name="Shirouzu T."/>
            <person name="Yoshinaga Y."/>
            <person name="Martin F.M."/>
            <person name="Grigoriev I.V."/>
            <person name="Hibbett D.S."/>
        </authorList>
    </citation>
    <scope>NUCLEOTIDE SEQUENCE [LARGE SCALE GENOMIC DNA]</scope>
    <source>
        <strain evidence="1 2">CBS 109695</strain>
    </source>
</reference>
<accession>A0A166HLD2</accession>
<name>A0A166HLD2_9AGAM</name>
<protein>
    <submittedName>
        <fullName evidence="1">Uncharacterized protein</fullName>
    </submittedName>
</protein>
<evidence type="ECO:0000313" key="2">
    <source>
        <dbReference type="Proteomes" id="UP000076532"/>
    </source>
</evidence>
<dbReference type="EMBL" id="KV417567">
    <property type="protein sequence ID" value="KZP18983.1"/>
    <property type="molecule type" value="Genomic_DNA"/>
</dbReference>
<evidence type="ECO:0000313" key="1">
    <source>
        <dbReference type="EMBL" id="KZP18983.1"/>
    </source>
</evidence>